<evidence type="ECO:0000313" key="2">
    <source>
        <dbReference type="Proteomes" id="UP000433737"/>
    </source>
</evidence>
<name>A0AAX3JBG9_9GAMM</name>
<dbReference type="Proteomes" id="UP000433737">
    <property type="component" value="Unassembled WGS sequence"/>
</dbReference>
<reference evidence="1 2" key="1">
    <citation type="submission" date="2019-10" db="EMBL/GenBank/DDBJ databases">
        <authorList>
            <person name="Karimi E."/>
        </authorList>
    </citation>
    <scope>NUCLEOTIDE SEQUENCE [LARGE SCALE GENOMIC DNA]</scope>
    <source>
        <strain evidence="1">Pantoea sp. 111</strain>
    </source>
</reference>
<accession>A0AAX3JBG9</accession>
<proteinExistence type="predicted"/>
<comment type="caution">
    <text evidence="1">The sequence shown here is derived from an EMBL/GenBank/DDBJ whole genome shotgun (WGS) entry which is preliminary data.</text>
</comment>
<organism evidence="1 2">
    <name type="scientific">Pantoea brenneri</name>
    <dbReference type="NCBI Taxonomy" id="472694"/>
    <lineage>
        <taxon>Bacteria</taxon>
        <taxon>Pseudomonadati</taxon>
        <taxon>Pseudomonadota</taxon>
        <taxon>Gammaproteobacteria</taxon>
        <taxon>Enterobacterales</taxon>
        <taxon>Erwiniaceae</taxon>
        <taxon>Pantoea</taxon>
    </lineage>
</organism>
<sequence>MLPAKAGTATVRGPGTLPHYIITHTSQVSAKPHSPIIVVSIVQLRNPSATDKPR</sequence>
<protein>
    <submittedName>
        <fullName evidence="1">Uncharacterized protein</fullName>
    </submittedName>
</protein>
<dbReference type="AlphaFoldDB" id="A0AAX3JBG9"/>
<evidence type="ECO:0000313" key="1">
    <source>
        <dbReference type="EMBL" id="VXC52189.1"/>
    </source>
</evidence>
<dbReference type="EMBL" id="CABWMH010000043">
    <property type="protein sequence ID" value="VXC52189.1"/>
    <property type="molecule type" value="Genomic_DNA"/>
</dbReference>
<gene>
    <name evidence="1" type="ORF">PANT111_480013</name>
</gene>